<dbReference type="InterPro" id="IPR025997">
    <property type="entry name" value="SBP_2_dom"/>
</dbReference>
<dbReference type="InterPro" id="IPR050555">
    <property type="entry name" value="Bact_Solute-Bind_Prot2"/>
</dbReference>
<dbReference type="GO" id="GO:0030288">
    <property type="term" value="C:outer membrane-bounded periplasmic space"/>
    <property type="evidence" value="ECO:0007669"/>
    <property type="project" value="TreeGrafter"/>
</dbReference>
<dbReference type="SUPFAM" id="SSF53822">
    <property type="entry name" value="Periplasmic binding protein-like I"/>
    <property type="match status" value="1"/>
</dbReference>
<feature type="chain" id="PRO_5039554444" description="Periplasmic binding protein domain-containing protein" evidence="3">
    <location>
        <begin position="22"/>
        <end position="365"/>
    </location>
</feature>
<comment type="similarity">
    <text evidence="2">Belongs to the bacterial solute-binding protein 2 family.</text>
</comment>
<evidence type="ECO:0000256" key="1">
    <source>
        <dbReference type="ARBA" id="ARBA00004196"/>
    </source>
</evidence>
<sequence>MKFRRGLGVVLAVSLVFGLTACGDSNKDAGATPSGGNGKGKTIVFVPKLSGNAFFESGNDGAQEMAKKEGFTVKYDGNPEASVANQVTIINNAIQQGVDAISISAVDAAGLNDVLKRAKDSGIVVTTWDSDVSPDARKLMVAQGTPKQLGDMLVDMGVDALTKRGKDPAKDKIKYVWHYSQSTVQDQNSWQKAGEEYIKEKYPNWENVAPANYYSEQNAEKAITVGEAILSAHKDIDLIICNDSTALPGQLQAAQNNGLDKSKITITGFASPNSIKNYAKANILEEWGLWDVKVQGGIAVYLSNYLAQGKDIKVGDKVDIPGIGTVELMNNSVLNPDAKDSQDSGVIIMPERTVFTKDNADNYNF</sequence>
<evidence type="ECO:0000313" key="6">
    <source>
        <dbReference type="Proteomes" id="UP000295418"/>
    </source>
</evidence>
<proteinExistence type="inferred from homology"/>
<dbReference type="OrthoDB" id="9795981at2"/>
<dbReference type="PANTHER" id="PTHR30036">
    <property type="entry name" value="D-XYLOSE-BINDING PERIPLASMIC PROTEIN"/>
    <property type="match status" value="1"/>
</dbReference>
<protein>
    <recommendedName>
        <fullName evidence="4">Periplasmic binding protein domain-containing protein</fullName>
    </recommendedName>
</protein>
<dbReference type="Gene3D" id="3.40.50.2300">
    <property type="match status" value="2"/>
</dbReference>
<accession>A0A4R4E2V6</accession>
<dbReference type="EMBL" id="SKFG01000046">
    <property type="protein sequence ID" value="TCZ69935.1"/>
    <property type="molecule type" value="Genomic_DNA"/>
</dbReference>
<dbReference type="PROSITE" id="PS51257">
    <property type="entry name" value="PROKAR_LIPOPROTEIN"/>
    <property type="match status" value="1"/>
</dbReference>
<organism evidence="5 6">
    <name type="scientific">Paenibacillus albiflavus</name>
    <dbReference type="NCBI Taxonomy" id="2545760"/>
    <lineage>
        <taxon>Bacteria</taxon>
        <taxon>Bacillati</taxon>
        <taxon>Bacillota</taxon>
        <taxon>Bacilli</taxon>
        <taxon>Bacillales</taxon>
        <taxon>Paenibacillaceae</taxon>
        <taxon>Paenibacillus</taxon>
    </lineage>
</organism>
<comment type="subcellular location">
    <subcellularLocation>
        <location evidence="1">Cell envelope</location>
    </subcellularLocation>
</comment>
<evidence type="ECO:0000256" key="2">
    <source>
        <dbReference type="ARBA" id="ARBA00007639"/>
    </source>
</evidence>
<evidence type="ECO:0000259" key="4">
    <source>
        <dbReference type="Pfam" id="PF13407"/>
    </source>
</evidence>
<comment type="caution">
    <text evidence="5">The sequence shown here is derived from an EMBL/GenBank/DDBJ whole genome shotgun (WGS) entry which is preliminary data.</text>
</comment>
<reference evidence="5 6" key="1">
    <citation type="submission" date="2019-03" db="EMBL/GenBank/DDBJ databases">
        <authorList>
            <person name="Kim M.K.M."/>
        </authorList>
    </citation>
    <scope>NUCLEOTIDE SEQUENCE [LARGE SCALE GENOMIC DNA]</scope>
    <source>
        <strain evidence="5 6">18JY21-1</strain>
    </source>
</reference>
<dbReference type="Proteomes" id="UP000295418">
    <property type="component" value="Unassembled WGS sequence"/>
</dbReference>
<name>A0A4R4E2V6_9BACL</name>
<dbReference type="RefSeq" id="WP_132420484.1">
    <property type="nucleotide sequence ID" value="NZ_SKFG01000046.1"/>
</dbReference>
<dbReference type="PANTHER" id="PTHR30036:SF7">
    <property type="entry name" value="ABC TRANSPORTER PERIPLASMIC-BINDING PROTEIN YPHF"/>
    <property type="match status" value="1"/>
</dbReference>
<evidence type="ECO:0000256" key="3">
    <source>
        <dbReference type="SAM" id="SignalP"/>
    </source>
</evidence>
<dbReference type="AlphaFoldDB" id="A0A4R4E2V6"/>
<feature type="domain" description="Periplasmic binding protein" evidence="4">
    <location>
        <begin position="43"/>
        <end position="311"/>
    </location>
</feature>
<gene>
    <name evidence="5" type="ORF">E0485_23460</name>
</gene>
<dbReference type="GO" id="GO:0030246">
    <property type="term" value="F:carbohydrate binding"/>
    <property type="evidence" value="ECO:0007669"/>
    <property type="project" value="TreeGrafter"/>
</dbReference>
<feature type="signal peptide" evidence="3">
    <location>
        <begin position="1"/>
        <end position="21"/>
    </location>
</feature>
<keyword evidence="6" id="KW-1185">Reference proteome</keyword>
<keyword evidence="3" id="KW-0732">Signal</keyword>
<evidence type="ECO:0000313" key="5">
    <source>
        <dbReference type="EMBL" id="TCZ69935.1"/>
    </source>
</evidence>
<dbReference type="Pfam" id="PF13407">
    <property type="entry name" value="Peripla_BP_4"/>
    <property type="match status" value="1"/>
</dbReference>
<dbReference type="InterPro" id="IPR028082">
    <property type="entry name" value="Peripla_BP_I"/>
</dbReference>